<reference evidence="2" key="1">
    <citation type="submission" date="2018-01" db="EMBL/GenBank/DDBJ databases">
        <title>An insight into the sialome of Amazonian anophelines.</title>
        <authorList>
            <person name="Ribeiro J.M."/>
            <person name="Scarpassa V."/>
            <person name="Calvo E."/>
        </authorList>
    </citation>
    <scope>NUCLEOTIDE SEQUENCE</scope>
    <source>
        <tissue evidence="2">Salivary glands</tissue>
    </source>
</reference>
<feature type="region of interest" description="Disordered" evidence="1">
    <location>
        <begin position="9"/>
        <end position="50"/>
    </location>
</feature>
<evidence type="ECO:0000313" key="2">
    <source>
        <dbReference type="EMBL" id="MBW47020.1"/>
    </source>
</evidence>
<name>A0A2M4B1W7_9DIPT</name>
<dbReference type="AlphaFoldDB" id="A0A2M4B1W7"/>
<protein>
    <submittedName>
        <fullName evidence="2">Putative secreted protein</fullName>
    </submittedName>
</protein>
<sequence length="74" mass="7846">MVAIAAAVAPVAGRTAAAAAGSDRGHTCRPLLPSSDRPPSRSRHRSTPTRAAWCGRRRWCSACRSTRPPRPARG</sequence>
<proteinExistence type="predicted"/>
<accession>A0A2M4B1W7</accession>
<evidence type="ECO:0000256" key="1">
    <source>
        <dbReference type="SAM" id="MobiDB-lite"/>
    </source>
</evidence>
<organism evidence="2">
    <name type="scientific">Anopheles triannulatus</name>
    <dbReference type="NCBI Taxonomy" id="58253"/>
    <lineage>
        <taxon>Eukaryota</taxon>
        <taxon>Metazoa</taxon>
        <taxon>Ecdysozoa</taxon>
        <taxon>Arthropoda</taxon>
        <taxon>Hexapoda</taxon>
        <taxon>Insecta</taxon>
        <taxon>Pterygota</taxon>
        <taxon>Neoptera</taxon>
        <taxon>Endopterygota</taxon>
        <taxon>Diptera</taxon>
        <taxon>Nematocera</taxon>
        <taxon>Culicoidea</taxon>
        <taxon>Culicidae</taxon>
        <taxon>Anophelinae</taxon>
        <taxon>Anopheles</taxon>
    </lineage>
</organism>
<feature type="compositionally biased region" description="Low complexity" evidence="1">
    <location>
        <begin position="9"/>
        <end position="20"/>
    </location>
</feature>
<dbReference type="EMBL" id="GGFK01013699">
    <property type="protein sequence ID" value="MBW47020.1"/>
    <property type="molecule type" value="Transcribed_RNA"/>
</dbReference>